<feature type="transmembrane region" description="Helical" evidence="1">
    <location>
        <begin position="62"/>
        <end position="83"/>
    </location>
</feature>
<feature type="transmembrane region" description="Helical" evidence="1">
    <location>
        <begin position="7"/>
        <end position="26"/>
    </location>
</feature>
<keyword evidence="1" id="KW-0472">Membrane</keyword>
<evidence type="ECO:0008006" key="4">
    <source>
        <dbReference type="Google" id="ProtNLM"/>
    </source>
</evidence>
<gene>
    <name evidence="2" type="ORF">OU421_09735</name>
</gene>
<dbReference type="RefSeq" id="WP_268185907.1">
    <property type="nucleotide sequence ID" value="NZ_CP113361.1"/>
</dbReference>
<sequence length="88" mass="9924">MHITTRAYSVCAIFLWMIIILAFMALAQVVNIEIFFVLWLIGVLVIIELTDPPFIEPRMIRSAKYLAAGGVILFGIIVLQKIMEIISS</sequence>
<evidence type="ECO:0000313" key="3">
    <source>
        <dbReference type="Proteomes" id="UP001163096"/>
    </source>
</evidence>
<dbReference type="Pfam" id="PF26161">
    <property type="entry name" value="DUF8044"/>
    <property type="match status" value="1"/>
</dbReference>
<dbReference type="EMBL" id="CP113361">
    <property type="protein sequence ID" value="WAI00702.1"/>
    <property type="molecule type" value="Genomic_DNA"/>
</dbReference>
<keyword evidence="1" id="KW-1133">Transmembrane helix</keyword>
<dbReference type="InterPro" id="IPR058357">
    <property type="entry name" value="DUF8044"/>
</dbReference>
<evidence type="ECO:0000256" key="1">
    <source>
        <dbReference type="SAM" id="Phobius"/>
    </source>
</evidence>
<feature type="transmembrane region" description="Helical" evidence="1">
    <location>
        <begin position="32"/>
        <end position="50"/>
    </location>
</feature>
<keyword evidence="3" id="KW-1185">Reference proteome</keyword>
<dbReference type="Proteomes" id="UP001163096">
    <property type="component" value="Chromosome"/>
</dbReference>
<organism evidence="2 3">
    <name type="scientific">Methanogenium organophilum</name>
    <dbReference type="NCBI Taxonomy" id="2199"/>
    <lineage>
        <taxon>Archaea</taxon>
        <taxon>Methanobacteriati</taxon>
        <taxon>Methanobacteriota</taxon>
        <taxon>Stenosarchaea group</taxon>
        <taxon>Methanomicrobia</taxon>
        <taxon>Methanomicrobiales</taxon>
        <taxon>Methanomicrobiaceae</taxon>
        <taxon>Methanogenium</taxon>
    </lineage>
</organism>
<evidence type="ECO:0000313" key="2">
    <source>
        <dbReference type="EMBL" id="WAI00702.1"/>
    </source>
</evidence>
<dbReference type="KEGG" id="mou:OU421_09735"/>
<accession>A0A9X9T817</accession>
<name>A0A9X9T817_METOG</name>
<keyword evidence="1" id="KW-0812">Transmembrane</keyword>
<dbReference type="AlphaFoldDB" id="A0A9X9T817"/>
<proteinExistence type="predicted"/>
<protein>
    <recommendedName>
        <fullName evidence="4">Transmembrane protein</fullName>
    </recommendedName>
</protein>
<reference evidence="2" key="1">
    <citation type="submission" date="2022-11" db="EMBL/GenBank/DDBJ databases">
        <title>Complete genome sequence of Methanogenium organophilum DSM 3596.</title>
        <authorList>
            <person name="Chen S.-C."/>
            <person name="Lai S.-J."/>
            <person name="You Y.-T."/>
        </authorList>
    </citation>
    <scope>NUCLEOTIDE SEQUENCE</scope>
    <source>
        <strain evidence="2">DSM 3596</strain>
    </source>
</reference>
<dbReference type="GeneID" id="76835383"/>